<keyword evidence="3" id="KW-1185">Reference proteome</keyword>
<feature type="transmembrane region" description="Helical" evidence="1">
    <location>
        <begin position="22"/>
        <end position="47"/>
    </location>
</feature>
<gene>
    <name evidence="2" type="ORF">N658DRAFT_104680</name>
</gene>
<dbReference type="Proteomes" id="UP001305647">
    <property type="component" value="Unassembled WGS sequence"/>
</dbReference>
<organism evidence="2 3">
    <name type="scientific">Parathielavia hyrcaniae</name>
    <dbReference type="NCBI Taxonomy" id="113614"/>
    <lineage>
        <taxon>Eukaryota</taxon>
        <taxon>Fungi</taxon>
        <taxon>Dikarya</taxon>
        <taxon>Ascomycota</taxon>
        <taxon>Pezizomycotina</taxon>
        <taxon>Sordariomycetes</taxon>
        <taxon>Sordariomycetidae</taxon>
        <taxon>Sordariales</taxon>
        <taxon>Chaetomiaceae</taxon>
        <taxon>Parathielavia</taxon>
    </lineage>
</organism>
<keyword evidence="1" id="KW-0472">Membrane</keyword>
<dbReference type="EMBL" id="MU863642">
    <property type="protein sequence ID" value="KAK4100234.1"/>
    <property type="molecule type" value="Genomic_DNA"/>
</dbReference>
<keyword evidence="1" id="KW-0812">Transmembrane</keyword>
<reference evidence="2" key="2">
    <citation type="submission" date="2023-05" db="EMBL/GenBank/DDBJ databases">
        <authorList>
            <consortium name="Lawrence Berkeley National Laboratory"/>
            <person name="Steindorff A."/>
            <person name="Hensen N."/>
            <person name="Bonometti L."/>
            <person name="Westerberg I."/>
            <person name="Brannstrom I.O."/>
            <person name="Guillou S."/>
            <person name="Cros-Aarteil S."/>
            <person name="Calhoun S."/>
            <person name="Haridas S."/>
            <person name="Kuo A."/>
            <person name="Mondo S."/>
            <person name="Pangilinan J."/>
            <person name="Riley R."/>
            <person name="Labutti K."/>
            <person name="Andreopoulos B."/>
            <person name="Lipzen A."/>
            <person name="Chen C."/>
            <person name="Yanf M."/>
            <person name="Daum C."/>
            <person name="Ng V."/>
            <person name="Clum A."/>
            <person name="Ohm R."/>
            <person name="Martin F."/>
            <person name="Silar P."/>
            <person name="Natvig D."/>
            <person name="Lalanne C."/>
            <person name="Gautier V."/>
            <person name="Ament-Velasquez S.L."/>
            <person name="Kruys A."/>
            <person name="Hutchinson M.I."/>
            <person name="Powell A.J."/>
            <person name="Barry K."/>
            <person name="Miller A.N."/>
            <person name="Grigoriev I.V."/>
            <person name="Debuchy R."/>
            <person name="Gladieux P."/>
            <person name="Thoren M.H."/>
            <person name="Johannesson H."/>
        </authorList>
    </citation>
    <scope>NUCLEOTIDE SEQUENCE</scope>
    <source>
        <strain evidence="2">CBS 757.83</strain>
    </source>
</reference>
<protein>
    <submittedName>
        <fullName evidence="2">Uncharacterized protein</fullName>
    </submittedName>
</protein>
<accession>A0AAN6Q0V3</accession>
<evidence type="ECO:0000313" key="2">
    <source>
        <dbReference type="EMBL" id="KAK4100234.1"/>
    </source>
</evidence>
<reference evidence="2" key="1">
    <citation type="journal article" date="2023" name="Mol. Phylogenet. Evol.">
        <title>Genome-scale phylogeny and comparative genomics of the fungal order Sordariales.</title>
        <authorList>
            <person name="Hensen N."/>
            <person name="Bonometti L."/>
            <person name="Westerberg I."/>
            <person name="Brannstrom I.O."/>
            <person name="Guillou S."/>
            <person name="Cros-Aarteil S."/>
            <person name="Calhoun S."/>
            <person name="Haridas S."/>
            <person name="Kuo A."/>
            <person name="Mondo S."/>
            <person name="Pangilinan J."/>
            <person name="Riley R."/>
            <person name="LaButti K."/>
            <person name="Andreopoulos B."/>
            <person name="Lipzen A."/>
            <person name="Chen C."/>
            <person name="Yan M."/>
            <person name="Daum C."/>
            <person name="Ng V."/>
            <person name="Clum A."/>
            <person name="Steindorff A."/>
            <person name="Ohm R.A."/>
            <person name="Martin F."/>
            <person name="Silar P."/>
            <person name="Natvig D.O."/>
            <person name="Lalanne C."/>
            <person name="Gautier V."/>
            <person name="Ament-Velasquez S.L."/>
            <person name="Kruys A."/>
            <person name="Hutchinson M.I."/>
            <person name="Powell A.J."/>
            <person name="Barry K."/>
            <person name="Miller A.N."/>
            <person name="Grigoriev I.V."/>
            <person name="Debuchy R."/>
            <person name="Gladieux P."/>
            <person name="Hiltunen Thoren M."/>
            <person name="Johannesson H."/>
        </authorList>
    </citation>
    <scope>NUCLEOTIDE SEQUENCE</scope>
    <source>
        <strain evidence="2">CBS 757.83</strain>
    </source>
</reference>
<keyword evidence="1" id="KW-1133">Transmembrane helix</keyword>
<sequence length="54" mass="6192">MWSIPPVAGVAGDFFFGILGLVLYWFFFFFLAGLLLEVVPVLSWRLFKHGILRS</sequence>
<comment type="caution">
    <text evidence="2">The sequence shown here is derived from an EMBL/GenBank/DDBJ whole genome shotgun (WGS) entry which is preliminary data.</text>
</comment>
<proteinExistence type="predicted"/>
<dbReference type="AlphaFoldDB" id="A0AAN6Q0V3"/>
<name>A0AAN6Q0V3_9PEZI</name>
<evidence type="ECO:0000313" key="3">
    <source>
        <dbReference type="Proteomes" id="UP001305647"/>
    </source>
</evidence>
<evidence type="ECO:0000256" key="1">
    <source>
        <dbReference type="SAM" id="Phobius"/>
    </source>
</evidence>